<evidence type="ECO:0000256" key="2">
    <source>
        <dbReference type="ARBA" id="ARBA00023125"/>
    </source>
</evidence>
<dbReference type="Pfam" id="PF01047">
    <property type="entry name" value="MarR"/>
    <property type="match status" value="1"/>
</dbReference>
<dbReference type="PRINTS" id="PR00598">
    <property type="entry name" value="HTHMARR"/>
</dbReference>
<dbReference type="AlphaFoldDB" id="A0A2G5NME4"/>
<dbReference type="SUPFAM" id="SSF46785">
    <property type="entry name" value="Winged helix' DNA-binding domain"/>
    <property type="match status" value="1"/>
</dbReference>
<organism evidence="4 5">
    <name type="scientific">Macrococcoides goetzii</name>
    <dbReference type="NCBI Taxonomy" id="1891097"/>
    <lineage>
        <taxon>Bacteria</taxon>
        <taxon>Bacillati</taxon>
        <taxon>Bacillota</taxon>
        <taxon>Bacilli</taxon>
        <taxon>Bacillales</taxon>
        <taxon>Staphylococcaceae</taxon>
        <taxon>Macrococcoides</taxon>
    </lineage>
</organism>
<dbReference type="GO" id="GO:0003677">
    <property type="term" value="F:DNA binding"/>
    <property type="evidence" value="ECO:0007669"/>
    <property type="project" value="UniProtKB-KW"/>
</dbReference>
<dbReference type="EMBL" id="MJBI02000001">
    <property type="protein sequence ID" value="RAI83084.1"/>
    <property type="molecule type" value="Genomic_DNA"/>
</dbReference>
<gene>
    <name evidence="4" type="ORF">BFS35_005175</name>
</gene>
<evidence type="ECO:0000313" key="5">
    <source>
        <dbReference type="Proteomes" id="UP000229523"/>
    </source>
</evidence>
<dbReference type="PROSITE" id="PS50995">
    <property type="entry name" value="HTH_MARR_2"/>
    <property type="match status" value="1"/>
</dbReference>
<dbReference type="SMART" id="SM00347">
    <property type="entry name" value="HTH_MARR"/>
    <property type="match status" value="1"/>
</dbReference>
<sequence length="148" mass="17344">MDEKRLKRFGQLIYFMDSKIDEIASAELTDVTLTREQLYMLELIASEENMTQKKLIYKLNKEQTAVSRAIKKLVDNGFVKKEQSIYDLRSTVLIATEQGEKALERAEDIKAKVVRSFMRELNSAESEELIQLLEKIYHSFALRDPFRF</sequence>
<reference evidence="4 5" key="1">
    <citation type="journal article" date="2018" name="Front. Microbiol.">
        <title>Description and Comparative Genomics of Macrococcus caseolyticus subsp. hominis subsp. nov., Macrococcus goetzii sp. nov., Macrococcus epidermidis sp. nov., and Macrococcus bohemicus sp. nov., Novel Macrococci From Human Clinical Material With Virulence Potential and Suspected Uptake of Foreign DNA by Natural Transformation.</title>
        <authorList>
            <person name="Maslanova I."/>
            <person name="Wertheimer Z."/>
            <person name="Sedlacek I."/>
            <person name="Svec P."/>
            <person name="Indrakova A."/>
            <person name="Kovarovic V."/>
            <person name="Schumann P."/>
            <person name="Sproer C."/>
            <person name="Kralova S."/>
            <person name="Sedo O."/>
            <person name="Kristofova L."/>
            <person name="Vrbovska V."/>
            <person name="Fuzik T."/>
            <person name="Petras P."/>
            <person name="Zdrahal Z."/>
            <person name="Ruzickova V."/>
            <person name="Doskar J."/>
            <person name="Pantucek R."/>
        </authorList>
    </citation>
    <scope>NUCLEOTIDE SEQUENCE [LARGE SCALE GENOMIC DNA]</scope>
    <source>
        <strain evidence="4 5">CCM 4927</strain>
    </source>
</reference>
<evidence type="ECO:0000313" key="4">
    <source>
        <dbReference type="EMBL" id="RAI83084.1"/>
    </source>
</evidence>
<dbReference type="GO" id="GO:0003700">
    <property type="term" value="F:DNA-binding transcription factor activity"/>
    <property type="evidence" value="ECO:0007669"/>
    <property type="project" value="InterPro"/>
</dbReference>
<keyword evidence="5" id="KW-1185">Reference proteome</keyword>
<proteinExistence type="predicted"/>
<keyword evidence="2" id="KW-0238">DNA-binding</keyword>
<dbReference type="InterPro" id="IPR036390">
    <property type="entry name" value="WH_DNA-bd_sf"/>
</dbReference>
<protein>
    <submittedName>
        <fullName evidence="4">MarR family transcriptional regulator</fullName>
    </submittedName>
</protein>
<dbReference type="RefSeq" id="WP_099580590.1">
    <property type="nucleotide sequence ID" value="NZ_MJBI02000001.1"/>
</dbReference>
<dbReference type="InterPro" id="IPR036388">
    <property type="entry name" value="WH-like_DNA-bd_sf"/>
</dbReference>
<dbReference type="Proteomes" id="UP000229523">
    <property type="component" value="Unassembled WGS sequence"/>
</dbReference>
<keyword evidence="1" id="KW-0805">Transcription regulation</keyword>
<accession>A0A2G5NME4</accession>
<evidence type="ECO:0000256" key="1">
    <source>
        <dbReference type="ARBA" id="ARBA00023015"/>
    </source>
</evidence>
<comment type="caution">
    <text evidence="4">The sequence shown here is derived from an EMBL/GenBank/DDBJ whole genome shotgun (WGS) entry which is preliminary data.</text>
</comment>
<evidence type="ECO:0000256" key="3">
    <source>
        <dbReference type="ARBA" id="ARBA00023163"/>
    </source>
</evidence>
<dbReference type="OrthoDB" id="6462103at2"/>
<dbReference type="PANTHER" id="PTHR42756:SF1">
    <property type="entry name" value="TRANSCRIPTIONAL REPRESSOR OF EMRAB OPERON"/>
    <property type="match status" value="1"/>
</dbReference>
<name>A0A2G5NME4_9STAP</name>
<keyword evidence="3" id="KW-0804">Transcription</keyword>
<dbReference type="Gene3D" id="1.10.10.10">
    <property type="entry name" value="Winged helix-like DNA-binding domain superfamily/Winged helix DNA-binding domain"/>
    <property type="match status" value="1"/>
</dbReference>
<dbReference type="InterPro" id="IPR000835">
    <property type="entry name" value="HTH_MarR-typ"/>
</dbReference>
<dbReference type="PANTHER" id="PTHR42756">
    <property type="entry name" value="TRANSCRIPTIONAL REGULATOR, MARR"/>
    <property type="match status" value="1"/>
</dbReference>